<feature type="signal peptide" evidence="1">
    <location>
        <begin position="1"/>
        <end position="33"/>
    </location>
</feature>
<sequence length="155" mass="16303">MEGNATNKKTARVGLMALVALALAAMFALSACAGGGKAAAEVAGEDRTNAKQVIMAAGDLFTMMDMGLTDADSPATISQDDPAYAEFFDKLLQYKKVADLDVQDVTITVSIQAVQASTAREDSQQVNYRYAVTQASMNVNGTAVSYNADKGFSKN</sequence>
<reference evidence="3" key="3">
    <citation type="journal article" date="2019" name="Microbiol. Resour. Announc.">
        <title>Draft Genome Sequences of Type Strains of Gordonibacter faecihominis, Paraeggerthella hongkongensis, Parvibacter caecicola,Slackia equolifaciens, Slackia faecicanis, and Slackia isoflavoniconvertens.</title>
        <authorList>
            <person name="Danylec N."/>
            <person name="Stoll D.A."/>
            <person name="Dotsch A."/>
            <person name="Huch M."/>
        </authorList>
    </citation>
    <scope>NUCLEOTIDE SEQUENCE</scope>
    <source>
        <strain evidence="3">DSM 16107</strain>
    </source>
</reference>
<dbReference type="EMBL" id="QICC01000174">
    <property type="protein sequence ID" value="RNM38318.1"/>
    <property type="molecule type" value="Genomic_DNA"/>
</dbReference>
<proteinExistence type="predicted"/>
<protein>
    <submittedName>
        <fullName evidence="3">Uncharacterized protein</fullName>
    </submittedName>
</protein>
<reference evidence="2 4" key="1">
    <citation type="journal article" date="2018" name="Elife">
        <title>Discovery and characterization of a prevalent human gut bacterial enzyme sufficient for the inactivation of a family of plant toxins.</title>
        <authorList>
            <person name="Koppel N."/>
            <person name="Bisanz J.E."/>
            <person name="Pandelia M.E."/>
            <person name="Turnbaugh P.J."/>
            <person name="Balskus E.P."/>
        </authorList>
    </citation>
    <scope>NUCLEOTIDE SEQUENCE [LARGE SCALE GENOMIC DNA]</scope>
    <source>
        <strain evidence="2 4">DSM 16107</strain>
    </source>
</reference>
<evidence type="ECO:0000313" key="2">
    <source>
        <dbReference type="EMBL" id="RDB65076.1"/>
    </source>
</evidence>
<keyword evidence="1" id="KW-0732">Signal</keyword>
<feature type="chain" id="PRO_5039685600" evidence="1">
    <location>
        <begin position="34"/>
        <end position="155"/>
    </location>
</feature>
<evidence type="ECO:0000313" key="3">
    <source>
        <dbReference type="EMBL" id="RNM38318.1"/>
    </source>
</evidence>
<organism evidence="3 5">
    <name type="scientific">Eggerthella sinensis</name>
    <dbReference type="NCBI Taxonomy" id="242230"/>
    <lineage>
        <taxon>Bacteria</taxon>
        <taxon>Bacillati</taxon>
        <taxon>Actinomycetota</taxon>
        <taxon>Coriobacteriia</taxon>
        <taxon>Eggerthellales</taxon>
        <taxon>Eggerthellaceae</taxon>
        <taxon>Eggerthella</taxon>
    </lineage>
</organism>
<evidence type="ECO:0000313" key="4">
    <source>
        <dbReference type="Proteomes" id="UP000253817"/>
    </source>
</evidence>
<dbReference type="RefSeq" id="WP_114547782.1">
    <property type="nucleotide sequence ID" value="NZ_JAQEEH010000612.1"/>
</dbReference>
<gene>
    <name evidence="2" type="ORF">C1876_16320</name>
    <name evidence="3" type="ORF">DMP09_17675</name>
</gene>
<evidence type="ECO:0000313" key="5">
    <source>
        <dbReference type="Proteomes" id="UP000270112"/>
    </source>
</evidence>
<dbReference type="EMBL" id="PPTT01000042">
    <property type="protein sequence ID" value="RDB65076.1"/>
    <property type="molecule type" value="Genomic_DNA"/>
</dbReference>
<evidence type="ECO:0000256" key="1">
    <source>
        <dbReference type="SAM" id="SignalP"/>
    </source>
</evidence>
<reference evidence="5" key="2">
    <citation type="submission" date="2018-05" db="EMBL/GenBank/DDBJ databases">
        <title>Genome Sequencing of selected type strains of the family Eggerthellaceae.</title>
        <authorList>
            <person name="Danylec N."/>
            <person name="Stoll D.A."/>
            <person name="Doetsch A."/>
            <person name="Huch M."/>
        </authorList>
    </citation>
    <scope>NUCLEOTIDE SEQUENCE [LARGE SCALE GENOMIC DNA]</scope>
    <source>
        <strain evidence="5">DSM 16107</strain>
    </source>
</reference>
<keyword evidence="4" id="KW-1185">Reference proteome</keyword>
<accession>A0A3N0IMQ9</accession>
<dbReference type="OrthoDB" id="3176371at2"/>
<dbReference type="AlphaFoldDB" id="A0A3N0IMQ9"/>
<name>A0A3N0IMQ9_9ACTN</name>
<dbReference type="Proteomes" id="UP000253817">
    <property type="component" value="Unassembled WGS sequence"/>
</dbReference>
<dbReference type="Proteomes" id="UP000270112">
    <property type="component" value="Unassembled WGS sequence"/>
</dbReference>
<comment type="caution">
    <text evidence="3">The sequence shown here is derived from an EMBL/GenBank/DDBJ whole genome shotgun (WGS) entry which is preliminary data.</text>
</comment>